<proteinExistence type="inferred from homology"/>
<evidence type="ECO:0000313" key="2">
    <source>
        <dbReference type="EMBL" id="KUI61447.1"/>
    </source>
</evidence>
<keyword evidence="3" id="KW-1185">Reference proteome</keyword>
<accession>A0A194VBR7</accession>
<dbReference type="PRINTS" id="PR00081">
    <property type="entry name" value="GDHRDH"/>
</dbReference>
<gene>
    <name evidence="2" type="ORF">VP1G_08638</name>
</gene>
<dbReference type="InterPro" id="IPR051468">
    <property type="entry name" value="Fungal_SecMetab_SDRs"/>
</dbReference>
<dbReference type="PANTHER" id="PTHR43544:SF26">
    <property type="entry name" value="SHORT CHAIN DEHYDROGENASE_REDUCTASE FAMILY OXIDOREDUCTASE (JCVI)"/>
    <property type="match status" value="1"/>
</dbReference>
<evidence type="ECO:0000256" key="1">
    <source>
        <dbReference type="ARBA" id="ARBA00006484"/>
    </source>
</evidence>
<comment type="similarity">
    <text evidence="1">Belongs to the short-chain dehydrogenases/reductases (SDR) family.</text>
</comment>
<organism evidence="2 3">
    <name type="scientific">Cytospora mali</name>
    <name type="common">Apple Valsa canker fungus</name>
    <name type="synonym">Valsa mali</name>
    <dbReference type="NCBI Taxonomy" id="578113"/>
    <lineage>
        <taxon>Eukaryota</taxon>
        <taxon>Fungi</taxon>
        <taxon>Dikarya</taxon>
        <taxon>Ascomycota</taxon>
        <taxon>Pezizomycotina</taxon>
        <taxon>Sordariomycetes</taxon>
        <taxon>Sordariomycetidae</taxon>
        <taxon>Diaporthales</taxon>
        <taxon>Cytosporaceae</taxon>
        <taxon>Cytospora</taxon>
    </lineage>
</organism>
<dbReference type="GO" id="GO:0005737">
    <property type="term" value="C:cytoplasm"/>
    <property type="evidence" value="ECO:0007669"/>
    <property type="project" value="TreeGrafter"/>
</dbReference>
<name>A0A194VBR7_CYTMA</name>
<dbReference type="OrthoDB" id="9876299at2759"/>
<dbReference type="AlphaFoldDB" id="A0A194VBR7"/>
<dbReference type="Pfam" id="PF00106">
    <property type="entry name" value="adh_short"/>
    <property type="match status" value="1"/>
</dbReference>
<protein>
    <submittedName>
        <fullName evidence="2">Norsolorinic acid ketoreductase</fullName>
    </submittedName>
</protein>
<evidence type="ECO:0000313" key="3">
    <source>
        <dbReference type="Proteomes" id="UP000078576"/>
    </source>
</evidence>
<dbReference type="GO" id="GO:0016491">
    <property type="term" value="F:oxidoreductase activity"/>
    <property type="evidence" value="ECO:0007669"/>
    <property type="project" value="TreeGrafter"/>
</dbReference>
<dbReference type="InterPro" id="IPR036291">
    <property type="entry name" value="NAD(P)-bd_dom_sf"/>
</dbReference>
<sequence length="246" mass="26855">MSSTIVLITGANRGIGRGLLESYLLRPNHTVIAANRDPNHPTSKTLHDLPRADGTTLLLVQIDATVPEHPAKAVQTLQGHGIDHIDILIANAGVAYLWPKVRDVKTEDMKKHMVPNVYGVVWLFQAMLPLLKRAKAPKWVTIGSSAGYLSNMLPVQNAAYAPSKVVVHWLTKAISIEEPWLTAFPIDPGWVQTDLGNRGAEALGQKEATVTLEDSVAGLMKVINAVSKETHSGRLWVYTGEEVPAW</sequence>
<dbReference type="EMBL" id="KN714777">
    <property type="protein sequence ID" value="KUI61447.1"/>
    <property type="molecule type" value="Genomic_DNA"/>
</dbReference>
<dbReference type="Proteomes" id="UP000078576">
    <property type="component" value="Unassembled WGS sequence"/>
</dbReference>
<reference evidence="3" key="1">
    <citation type="submission" date="2014-12" db="EMBL/GenBank/DDBJ databases">
        <title>Genome Sequence of Valsa Canker Pathogens Uncovers a Specific Adaption of Colonization on Woody Bark.</title>
        <authorList>
            <person name="Yin Z."/>
            <person name="Liu H."/>
            <person name="Gao X."/>
            <person name="Li Z."/>
            <person name="Song N."/>
            <person name="Ke X."/>
            <person name="Dai Q."/>
            <person name="Wu Y."/>
            <person name="Sun Y."/>
            <person name="Xu J.-R."/>
            <person name="Kang Z.K."/>
            <person name="Wang L."/>
            <person name="Huang L."/>
        </authorList>
    </citation>
    <scope>NUCLEOTIDE SEQUENCE [LARGE SCALE GENOMIC DNA]</scope>
    <source>
        <strain evidence="3">SXYL134</strain>
    </source>
</reference>
<dbReference type="InterPro" id="IPR002347">
    <property type="entry name" value="SDR_fam"/>
</dbReference>
<dbReference type="SUPFAM" id="SSF51735">
    <property type="entry name" value="NAD(P)-binding Rossmann-fold domains"/>
    <property type="match status" value="1"/>
</dbReference>
<dbReference type="Gene3D" id="3.40.50.720">
    <property type="entry name" value="NAD(P)-binding Rossmann-like Domain"/>
    <property type="match status" value="1"/>
</dbReference>
<dbReference type="PANTHER" id="PTHR43544">
    <property type="entry name" value="SHORT-CHAIN DEHYDROGENASE/REDUCTASE"/>
    <property type="match status" value="1"/>
</dbReference>